<evidence type="ECO:0008006" key="3">
    <source>
        <dbReference type="Google" id="ProtNLM"/>
    </source>
</evidence>
<accession>A0AAV1ZHN9</accession>
<protein>
    <recommendedName>
        <fullName evidence="3">Ycf1</fullName>
    </recommendedName>
</protein>
<comment type="caution">
    <text evidence="1">The sequence shown here is derived from an EMBL/GenBank/DDBJ whole genome shotgun (WGS) entry which is preliminary data.</text>
</comment>
<evidence type="ECO:0000313" key="2">
    <source>
        <dbReference type="Proteomes" id="UP001497382"/>
    </source>
</evidence>
<organism evidence="1 2">
    <name type="scientific">Larinioides sclopetarius</name>
    <dbReference type="NCBI Taxonomy" id="280406"/>
    <lineage>
        <taxon>Eukaryota</taxon>
        <taxon>Metazoa</taxon>
        <taxon>Ecdysozoa</taxon>
        <taxon>Arthropoda</taxon>
        <taxon>Chelicerata</taxon>
        <taxon>Arachnida</taxon>
        <taxon>Araneae</taxon>
        <taxon>Araneomorphae</taxon>
        <taxon>Entelegynae</taxon>
        <taxon>Araneoidea</taxon>
        <taxon>Araneidae</taxon>
        <taxon>Larinioides</taxon>
    </lineage>
</organism>
<proteinExistence type="predicted"/>
<dbReference type="AlphaFoldDB" id="A0AAV1ZHN9"/>
<dbReference type="Proteomes" id="UP001497382">
    <property type="component" value="Unassembled WGS sequence"/>
</dbReference>
<keyword evidence="2" id="KW-1185">Reference proteome</keyword>
<evidence type="ECO:0000313" key="1">
    <source>
        <dbReference type="EMBL" id="CAL1269829.1"/>
    </source>
</evidence>
<feature type="non-terminal residue" evidence="1">
    <location>
        <position position="99"/>
    </location>
</feature>
<dbReference type="EMBL" id="CAXIEN010000044">
    <property type="protein sequence ID" value="CAL1269829.1"/>
    <property type="molecule type" value="Genomic_DNA"/>
</dbReference>
<feature type="non-terminal residue" evidence="1">
    <location>
        <position position="1"/>
    </location>
</feature>
<reference evidence="1 2" key="1">
    <citation type="submission" date="2024-04" db="EMBL/GenBank/DDBJ databases">
        <authorList>
            <person name="Rising A."/>
            <person name="Reimegard J."/>
            <person name="Sonavane S."/>
            <person name="Akerstrom W."/>
            <person name="Nylinder S."/>
            <person name="Hedman E."/>
            <person name="Kallberg Y."/>
        </authorList>
    </citation>
    <scope>NUCLEOTIDE SEQUENCE [LARGE SCALE GENOMIC DNA]</scope>
</reference>
<sequence length="99" mass="11830">DKINFFSEIFEIEICRETSKFLENVINRKTAALLPRVLYDIDFLNVDSDVIYTEEVSDDEIINNIMNENEKNFRISNKKKMMKCNDRLQNKQLNGYRTE</sequence>
<gene>
    <name evidence="1" type="ORF">LARSCL_LOCUS4960</name>
</gene>
<name>A0AAV1ZHN9_9ARAC</name>